<name>A0AC61R5E1_9FIRM</name>
<sequence>MNARFFKLLASAALALSLTACSNTTETPKEEAPKAEELVRATEYGKVKGVEENGVEAYYGIPYGKEPVGDLRWKAPQDPDKWDDVKDATQKEEVAMQSTSTTNEKGETVVEATGSTDCLNLDVYTTEDAKDKPVLVYIHGGNNQTGSSFEIPGFDMVETDDLVYVSVNYRLGLLGFNNLPALLDDENNTGNFTMLDLAKALAWVKDNIANFGGDPNNVTVSGFSAGGRDVMAMLVSPTFEGLFDKAIAFSGGMTIAEEDASIQKIAETIAPLVVEDKEADNEEEAAKWLMSDDEKVRDYLYSIDSERLVKLFPNAGIRMAKFPHLYNDGVVIPKEGFDSDYVNDVPVMMVTGSEEFTMFGGFDPSIEKMKDPDAARAFIAQYGGDFYRIFNTQLSAEKMSDTYKSNIYLCQINYGDRNSDHPIEALGSFHGIFVPAISPTQNNYAESYDFTEAGYVAMAKDFNEYLASFVKDGTPVSADAGVEWTPWTAKDPMTLVLDAKDDKAVVKMEDVSTTNEAIIEAIESDKLDDADKQTIVSTIMNGRWFSSDLDEHFKTPSLW</sequence>
<dbReference type="EMBL" id="SRYG01000021">
    <property type="protein sequence ID" value="TGY65206.1"/>
    <property type="molecule type" value="Genomic_DNA"/>
</dbReference>
<gene>
    <name evidence="1" type="ORF">E5336_09890</name>
</gene>
<reference evidence="1" key="1">
    <citation type="submission" date="2019-04" db="EMBL/GenBank/DDBJ databases">
        <title>Microbes associate with the intestines of laboratory mice.</title>
        <authorList>
            <person name="Navarre W."/>
            <person name="Wong E."/>
            <person name="Huang K."/>
            <person name="Tropini C."/>
            <person name="Ng K."/>
            <person name="Yu B."/>
        </authorList>
    </citation>
    <scope>NUCLEOTIDE SEQUENCE</scope>
    <source>
        <strain evidence="1">NM09_H32</strain>
    </source>
</reference>
<evidence type="ECO:0000313" key="1">
    <source>
        <dbReference type="EMBL" id="TGY65206.1"/>
    </source>
</evidence>
<accession>A0AC61R5E1</accession>
<dbReference type="Proteomes" id="UP000308836">
    <property type="component" value="Unassembled WGS sequence"/>
</dbReference>
<evidence type="ECO:0000313" key="2">
    <source>
        <dbReference type="Proteomes" id="UP000308836"/>
    </source>
</evidence>
<organism evidence="1 2">
    <name type="scientific">Dubosiella muris</name>
    <dbReference type="NCBI Taxonomy" id="3038133"/>
    <lineage>
        <taxon>Bacteria</taxon>
        <taxon>Bacillati</taxon>
        <taxon>Bacillota</taxon>
        <taxon>Erysipelotrichia</taxon>
        <taxon>Erysipelotrichales</taxon>
        <taxon>Erysipelotrichaceae</taxon>
        <taxon>Dubosiella</taxon>
    </lineage>
</organism>
<comment type="caution">
    <text evidence="1">The sequence shown here is derived from an EMBL/GenBank/DDBJ whole genome shotgun (WGS) entry which is preliminary data.</text>
</comment>
<keyword evidence="2" id="KW-1185">Reference proteome</keyword>
<protein>
    <submittedName>
        <fullName evidence="1">Carboxylesterase/lipase family protein</fullName>
    </submittedName>
</protein>
<proteinExistence type="predicted"/>